<gene>
    <name evidence="2" type="ORF">NK718_19595</name>
</gene>
<dbReference type="SUPFAM" id="SSF52833">
    <property type="entry name" value="Thioredoxin-like"/>
    <property type="match status" value="1"/>
</dbReference>
<dbReference type="RefSeq" id="WP_254745805.1">
    <property type="nucleotide sequence ID" value="NZ_JANCLU010000026.1"/>
</dbReference>
<dbReference type="Gene3D" id="3.40.30.10">
    <property type="entry name" value="Glutaredoxin"/>
    <property type="match status" value="1"/>
</dbReference>
<dbReference type="CDD" id="cd03024">
    <property type="entry name" value="DsbA_FrnE"/>
    <property type="match status" value="1"/>
</dbReference>
<sequence>MSDASLKEPRIVVDVVSDVVCPWCFVGKRRLGQALASRPDLAVAVRWRPFQLDGTIPPGGLDRQDYMRGKFGSLDRVASVHRRLEEIGATEGIPFRFDAIERSPNTLDAHRLIRAAQEAGVGEAVVEALFKAYFVEGRDIGDHAVLAEIAGQAGLDRDQAAALLASDALSDSVAQEIDAAQRIGVTGVPFFIFNGKYAVSGAESPDVLASALDRCEEDAEG</sequence>
<feature type="domain" description="DSBA-like thioredoxin" evidence="1">
    <location>
        <begin position="12"/>
        <end position="212"/>
    </location>
</feature>
<dbReference type="Pfam" id="PF01323">
    <property type="entry name" value="DSBA"/>
    <property type="match status" value="1"/>
</dbReference>
<dbReference type="EMBL" id="JANCLU010000026">
    <property type="protein sequence ID" value="MCP8940736.1"/>
    <property type="molecule type" value="Genomic_DNA"/>
</dbReference>
<evidence type="ECO:0000313" key="2">
    <source>
        <dbReference type="EMBL" id="MCP8940736.1"/>
    </source>
</evidence>
<evidence type="ECO:0000313" key="3">
    <source>
        <dbReference type="Proteomes" id="UP001205890"/>
    </source>
</evidence>
<dbReference type="InterPro" id="IPR001853">
    <property type="entry name" value="DSBA-like_thioredoxin_dom"/>
</dbReference>
<reference evidence="2 3" key="1">
    <citation type="submission" date="2022-07" db="EMBL/GenBank/DDBJ databases">
        <authorList>
            <person name="Li W.-J."/>
            <person name="Deng Q.-Q."/>
        </authorList>
    </citation>
    <scope>NUCLEOTIDE SEQUENCE [LARGE SCALE GENOMIC DNA]</scope>
    <source>
        <strain evidence="2 3">SYSU M60028</strain>
    </source>
</reference>
<accession>A0ABT1LI13</accession>
<comment type="caution">
    <text evidence="2">The sequence shown here is derived from an EMBL/GenBank/DDBJ whole genome shotgun (WGS) entry which is preliminary data.</text>
</comment>
<dbReference type="InterPro" id="IPR036249">
    <property type="entry name" value="Thioredoxin-like_sf"/>
</dbReference>
<protein>
    <submittedName>
        <fullName evidence="2">DsbA family oxidoreductase</fullName>
    </submittedName>
</protein>
<dbReference type="PANTHER" id="PTHR13887:SF41">
    <property type="entry name" value="THIOREDOXIN SUPERFAMILY PROTEIN"/>
    <property type="match status" value="1"/>
</dbReference>
<name>A0ABT1LI13_9HYPH</name>
<proteinExistence type="predicted"/>
<keyword evidence="3" id="KW-1185">Reference proteome</keyword>
<dbReference type="PANTHER" id="PTHR13887">
    <property type="entry name" value="GLUTATHIONE S-TRANSFERASE KAPPA"/>
    <property type="match status" value="1"/>
</dbReference>
<evidence type="ECO:0000259" key="1">
    <source>
        <dbReference type="Pfam" id="PF01323"/>
    </source>
</evidence>
<dbReference type="Proteomes" id="UP001205890">
    <property type="component" value="Unassembled WGS sequence"/>
</dbReference>
<organism evidence="2 3">
    <name type="scientific">Alsobacter ponti</name>
    <dbReference type="NCBI Taxonomy" id="2962936"/>
    <lineage>
        <taxon>Bacteria</taxon>
        <taxon>Pseudomonadati</taxon>
        <taxon>Pseudomonadota</taxon>
        <taxon>Alphaproteobacteria</taxon>
        <taxon>Hyphomicrobiales</taxon>
        <taxon>Alsobacteraceae</taxon>
        <taxon>Alsobacter</taxon>
    </lineage>
</organism>